<accession>A0A3R8SZ98</accession>
<gene>
    <name evidence="3" type="ORF">EIP75_20620</name>
</gene>
<evidence type="ECO:0008006" key="5">
    <source>
        <dbReference type="Google" id="ProtNLM"/>
    </source>
</evidence>
<evidence type="ECO:0000256" key="2">
    <source>
        <dbReference type="SAM" id="SignalP"/>
    </source>
</evidence>
<proteinExistence type="predicted"/>
<feature type="signal peptide" evidence="2">
    <location>
        <begin position="1"/>
        <end position="28"/>
    </location>
</feature>
<dbReference type="Proteomes" id="UP000269265">
    <property type="component" value="Unassembled WGS sequence"/>
</dbReference>
<protein>
    <recommendedName>
        <fullName evidence="5">Lipoprotein</fullName>
    </recommendedName>
</protein>
<evidence type="ECO:0000313" key="3">
    <source>
        <dbReference type="EMBL" id="RRS02476.1"/>
    </source>
</evidence>
<organism evidence="3 4">
    <name type="scientific">Aquabacterium soli</name>
    <dbReference type="NCBI Taxonomy" id="2493092"/>
    <lineage>
        <taxon>Bacteria</taxon>
        <taxon>Pseudomonadati</taxon>
        <taxon>Pseudomonadota</taxon>
        <taxon>Betaproteobacteria</taxon>
        <taxon>Burkholderiales</taxon>
        <taxon>Aquabacterium</taxon>
    </lineage>
</organism>
<evidence type="ECO:0000256" key="1">
    <source>
        <dbReference type="SAM" id="MobiDB-lite"/>
    </source>
</evidence>
<dbReference type="RefSeq" id="WP_125245079.1">
    <property type="nucleotide sequence ID" value="NZ_RSED01000022.1"/>
</dbReference>
<reference evidence="3 4" key="1">
    <citation type="submission" date="2018-12" db="EMBL/GenBank/DDBJ databases">
        <title>The whole draft genome of Aquabacterium sp. SJQ9.</title>
        <authorList>
            <person name="Sun L."/>
            <person name="Gao X."/>
            <person name="Chen W."/>
            <person name="Huang K."/>
        </authorList>
    </citation>
    <scope>NUCLEOTIDE SEQUENCE [LARGE SCALE GENOMIC DNA]</scope>
    <source>
        <strain evidence="3 4">SJQ9</strain>
    </source>
</reference>
<evidence type="ECO:0000313" key="4">
    <source>
        <dbReference type="Proteomes" id="UP000269265"/>
    </source>
</evidence>
<name>A0A3R8SZ98_9BURK</name>
<sequence length="221" mass="23492">MHQSTRPQRPKAIPSLLAALCVAMTACAQTSPPQDAKASSADTAPAANTASSRTAAYAGHFESGCQQLGEAFYTRDLIDLAPAGTGIEARYAKAIHDAEGCAPASLVVIFHMPAVQWSFDGTTQIQGRTVDRIQTKPIKGGQLTASHARAGWLGETPTQFLLQRHGQGKGLPVDKTVDQVPAKELRLVEGTRLYTSAGDAPPDAYPTDLDLDDYLERKPAP</sequence>
<feature type="chain" id="PRO_5018588976" description="Lipoprotein" evidence="2">
    <location>
        <begin position="29"/>
        <end position="221"/>
    </location>
</feature>
<keyword evidence="4" id="KW-1185">Reference proteome</keyword>
<keyword evidence="2" id="KW-0732">Signal</keyword>
<dbReference type="EMBL" id="RSED01000022">
    <property type="protein sequence ID" value="RRS02476.1"/>
    <property type="molecule type" value="Genomic_DNA"/>
</dbReference>
<dbReference type="PROSITE" id="PS51257">
    <property type="entry name" value="PROKAR_LIPOPROTEIN"/>
    <property type="match status" value="1"/>
</dbReference>
<comment type="caution">
    <text evidence="3">The sequence shown here is derived from an EMBL/GenBank/DDBJ whole genome shotgun (WGS) entry which is preliminary data.</text>
</comment>
<dbReference type="AlphaFoldDB" id="A0A3R8SZ98"/>
<feature type="region of interest" description="Disordered" evidence="1">
    <location>
        <begin position="195"/>
        <end position="221"/>
    </location>
</feature>